<comment type="subcellular location">
    <subcellularLocation>
        <location evidence="1">Membrane</location>
        <topology evidence="1">Multi-pass membrane protein</topology>
    </subcellularLocation>
</comment>
<comment type="catalytic activity">
    <reaction evidence="13">
        <text>a very-long-chain (3R)-3-hydroxyacyl-CoA = a very-long-chain (2E)-enoyl-CoA + H2O</text>
        <dbReference type="Rhea" id="RHEA:45812"/>
        <dbReference type="ChEBI" id="CHEBI:15377"/>
        <dbReference type="ChEBI" id="CHEBI:83728"/>
        <dbReference type="ChEBI" id="CHEBI:85440"/>
        <dbReference type="EC" id="4.2.1.134"/>
    </reaction>
</comment>
<keyword evidence="7" id="KW-0276">Fatty acid metabolism</keyword>
<evidence type="ECO:0000256" key="3">
    <source>
        <dbReference type="ARBA" id="ARBA00007811"/>
    </source>
</evidence>
<dbReference type="Pfam" id="PF04387">
    <property type="entry name" value="PTPLA"/>
    <property type="match status" value="1"/>
</dbReference>
<dbReference type="PANTHER" id="PTHR11035:SF3">
    <property type="entry name" value="VERY-LONG-CHAIN (3R)-3-HYDROXYACYL-COA DEHYDRATASE"/>
    <property type="match status" value="1"/>
</dbReference>
<gene>
    <name evidence="15" type="ORF">PM001_LOCUS8871</name>
</gene>
<dbReference type="GO" id="GO:0030148">
    <property type="term" value="P:sphingolipid biosynthetic process"/>
    <property type="evidence" value="ECO:0007669"/>
    <property type="project" value="TreeGrafter"/>
</dbReference>
<name>A0AAV1TMV9_9STRA</name>
<evidence type="ECO:0000256" key="10">
    <source>
        <dbReference type="ARBA" id="ARBA00023136"/>
    </source>
</evidence>
<evidence type="ECO:0000256" key="6">
    <source>
        <dbReference type="ARBA" id="ARBA00022692"/>
    </source>
</evidence>
<keyword evidence="6 14" id="KW-0812">Transmembrane</keyword>
<comment type="caution">
    <text evidence="15">The sequence shown here is derived from an EMBL/GenBank/DDBJ whole genome shotgun (WGS) entry which is preliminary data.</text>
</comment>
<evidence type="ECO:0000256" key="4">
    <source>
        <dbReference type="ARBA" id="ARBA00013122"/>
    </source>
</evidence>
<evidence type="ECO:0000256" key="8">
    <source>
        <dbReference type="ARBA" id="ARBA00022989"/>
    </source>
</evidence>
<dbReference type="GO" id="GO:0102158">
    <property type="term" value="F:very-long-chain (3R)-3-hydroxyacyl-CoA dehydratase activity"/>
    <property type="evidence" value="ECO:0007669"/>
    <property type="project" value="UniProtKB-EC"/>
</dbReference>
<keyword evidence="9" id="KW-0443">Lipid metabolism</keyword>
<evidence type="ECO:0000313" key="15">
    <source>
        <dbReference type="EMBL" id="CAK7923721.1"/>
    </source>
</evidence>
<keyword evidence="10 14" id="KW-0472">Membrane</keyword>
<evidence type="ECO:0000256" key="12">
    <source>
        <dbReference type="ARBA" id="ARBA00023239"/>
    </source>
</evidence>
<dbReference type="PANTHER" id="PTHR11035">
    <property type="entry name" value="VERY-LONG-CHAIN (3R)-3-HYDROXYACYL-COA DEHYDRATASE"/>
    <property type="match status" value="1"/>
</dbReference>
<evidence type="ECO:0000256" key="7">
    <source>
        <dbReference type="ARBA" id="ARBA00022832"/>
    </source>
</evidence>
<dbReference type="EMBL" id="CAKLBY020000070">
    <property type="protein sequence ID" value="CAK7923721.1"/>
    <property type="molecule type" value="Genomic_DNA"/>
</dbReference>
<evidence type="ECO:0000256" key="14">
    <source>
        <dbReference type="SAM" id="Phobius"/>
    </source>
</evidence>
<keyword evidence="5" id="KW-0444">Lipid biosynthesis</keyword>
<dbReference type="AlphaFoldDB" id="A0AAV1TMV9"/>
<protein>
    <recommendedName>
        <fullName evidence="4">very-long-chain (3R)-3-hydroxyacyl-CoA dehydratase</fullName>
        <ecNumber evidence="4">4.2.1.134</ecNumber>
    </recommendedName>
</protein>
<evidence type="ECO:0000256" key="2">
    <source>
        <dbReference type="ARBA" id="ARBA00005194"/>
    </source>
</evidence>
<dbReference type="EC" id="4.2.1.134" evidence="4"/>
<evidence type="ECO:0000256" key="13">
    <source>
        <dbReference type="ARBA" id="ARBA00036671"/>
    </source>
</evidence>
<keyword evidence="8 14" id="KW-1133">Transmembrane helix</keyword>
<comment type="pathway">
    <text evidence="2">Lipid metabolism; fatty acid biosynthesis.</text>
</comment>
<dbReference type="GO" id="GO:0030497">
    <property type="term" value="P:fatty acid elongation"/>
    <property type="evidence" value="ECO:0007669"/>
    <property type="project" value="TreeGrafter"/>
</dbReference>
<evidence type="ECO:0000313" key="16">
    <source>
        <dbReference type="Proteomes" id="UP001162060"/>
    </source>
</evidence>
<sequence>MEIVHAAVGFARFPVSSTLMQVSSRLCLVWALSRLALSVRLPAYGRASWSCLATLSCTQPVRRLAQLPFFLRYHIIMLFDPSGVPGEVICMVSSLSFLSTGAYAFQLPNTHNISISLYVVVILVLVVYIPGLLVMYSHMLTQRNRAYSKTQIKTASSRMRQDKNENWQEAIVC</sequence>
<organism evidence="15 16">
    <name type="scientific">Peronospora matthiolae</name>
    <dbReference type="NCBI Taxonomy" id="2874970"/>
    <lineage>
        <taxon>Eukaryota</taxon>
        <taxon>Sar</taxon>
        <taxon>Stramenopiles</taxon>
        <taxon>Oomycota</taxon>
        <taxon>Peronosporomycetes</taxon>
        <taxon>Peronosporales</taxon>
        <taxon>Peronosporaceae</taxon>
        <taxon>Peronospora</taxon>
    </lineage>
</organism>
<comment type="similarity">
    <text evidence="3">Belongs to the very long-chain fatty acids dehydratase HACD family.</text>
</comment>
<dbReference type="GO" id="GO:0005789">
    <property type="term" value="C:endoplasmic reticulum membrane"/>
    <property type="evidence" value="ECO:0007669"/>
    <property type="project" value="TreeGrafter"/>
</dbReference>
<feature type="transmembrane region" description="Helical" evidence="14">
    <location>
        <begin position="117"/>
        <end position="136"/>
    </location>
</feature>
<proteinExistence type="inferred from homology"/>
<accession>A0AAV1TMV9</accession>
<keyword evidence="11" id="KW-0275">Fatty acid biosynthesis</keyword>
<evidence type="ECO:0000256" key="11">
    <source>
        <dbReference type="ARBA" id="ARBA00023160"/>
    </source>
</evidence>
<dbReference type="Proteomes" id="UP001162060">
    <property type="component" value="Unassembled WGS sequence"/>
</dbReference>
<evidence type="ECO:0000256" key="9">
    <source>
        <dbReference type="ARBA" id="ARBA00023098"/>
    </source>
</evidence>
<feature type="transmembrane region" description="Helical" evidence="14">
    <location>
        <begin position="84"/>
        <end position="105"/>
    </location>
</feature>
<reference evidence="15" key="1">
    <citation type="submission" date="2024-01" db="EMBL/GenBank/DDBJ databases">
        <authorList>
            <person name="Webb A."/>
        </authorList>
    </citation>
    <scope>NUCLEOTIDE SEQUENCE</scope>
    <source>
        <strain evidence="15">Pm1</strain>
    </source>
</reference>
<dbReference type="GO" id="GO:0042761">
    <property type="term" value="P:very long-chain fatty acid biosynthetic process"/>
    <property type="evidence" value="ECO:0007669"/>
    <property type="project" value="TreeGrafter"/>
</dbReference>
<keyword evidence="12" id="KW-0456">Lyase</keyword>
<dbReference type="InterPro" id="IPR007482">
    <property type="entry name" value="Tyr_Pase-like_PTPLA"/>
</dbReference>
<evidence type="ECO:0000256" key="1">
    <source>
        <dbReference type="ARBA" id="ARBA00004141"/>
    </source>
</evidence>
<evidence type="ECO:0000256" key="5">
    <source>
        <dbReference type="ARBA" id="ARBA00022516"/>
    </source>
</evidence>